<dbReference type="GO" id="GO:0000160">
    <property type="term" value="P:phosphorelay signal transduction system"/>
    <property type="evidence" value="ECO:0007669"/>
    <property type="project" value="InterPro"/>
</dbReference>
<organism evidence="7">
    <name type="scientific">Actinoallomurus sp. ID145698</name>
    <dbReference type="NCBI Taxonomy" id="1820605"/>
    <lineage>
        <taxon>Bacteria</taxon>
        <taxon>Bacillati</taxon>
        <taxon>Actinomycetota</taxon>
        <taxon>Actinomycetes</taxon>
        <taxon>Streptosporangiales</taxon>
        <taxon>Thermomonosporaceae</taxon>
        <taxon>Actinoallomurus</taxon>
    </lineage>
</organism>
<dbReference type="Gene3D" id="1.25.40.10">
    <property type="entry name" value="Tetratricopeptide repeat domain"/>
    <property type="match status" value="1"/>
</dbReference>
<dbReference type="EMBL" id="KT996129">
    <property type="protein sequence ID" value="AMX23318.1"/>
    <property type="molecule type" value="Genomic_DNA"/>
</dbReference>
<feature type="DNA-binding region" description="OmpR/PhoB-type" evidence="5">
    <location>
        <begin position="1"/>
        <end position="97"/>
    </location>
</feature>
<keyword evidence="2" id="KW-0805">Transcription regulation</keyword>
<dbReference type="InterPro" id="IPR036388">
    <property type="entry name" value="WH-like_DNA-bd_sf"/>
</dbReference>
<dbReference type="SUPFAM" id="SSF46894">
    <property type="entry name" value="C-terminal effector domain of the bipartite response regulators"/>
    <property type="match status" value="1"/>
</dbReference>
<evidence type="ECO:0000259" key="6">
    <source>
        <dbReference type="PROSITE" id="PS51755"/>
    </source>
</evidence>
<name>A0A1W5KQ32_9ACTN</name>
<dbReference type="Pfam" id="PF03704">
    <property type="entry name" value="BTAD"/>
    <property type="match status" value="1"/>
</dbReference>
<evidence type="ECO:0000313" key="7">
    <source>
        <dbReference type="EMBL" id="AMX23318.1"/>
    </source>
</evidence>
<comment type="similarity">
    <text evidence="1">Belongs to the AfsR/DnrI/RedD regulatory family.</text>
</comment>
<dbReference type="Pfam" id="PF00486">
    <property type="entry name" value="Trans_reg_C"/>
    <property type="match status" value="1"/>
</dbReference>
<dbReference type="PROSITE" id="PS51755">
    <property type="entry name" value="OMPR_PHOB"/>
    <property type="match status" value="1"/>
</dbReference>
<evidence type="ECO:0000256" key="3">
    <source>
        <dbReference type="ARBA" id="ARBA00023125"/>
    </source>
</evidence>
<evidence type="ECO:0000256" key="1">
    <source>
        <dbReference type="ARBA" id="ARBA00005820"/>
    </source>
</evidence>
<gene>
    <name evidence="7" type="primary">NAI698_09163</name>
</gene>
<dbReference type="InterPro" id="IPR016032">
    <property type="entry name" value="Sig_transdc_resp-reg_C-effctor"/>
</dbReference>
<evidence type="ECO:0000256" key="2">
    <source>
        <dbReference type="ARBA" id="ARBA00023015"/>
    </source>
</evidence>
<dbReference type="SMART" id="SM01043">
    <property type="entry name" value="BTAD"/>
    <property type="match status" value="1"/>
</dbReference>
<dbReference type="SUPFAM" id="SSF48452">
    <property type="entry name" value="TPR-like"/>
    <property type="match status" value="1"/>
</dbReference>
<dbReference type="PANTHER" id="PTHR35807">
    <property type="entry name" value="TRANSCRIPTIONAL REGULATOR REDD-RELATED"/>
    <property type="match status" value="1"/>
</dbReference>
<dbReference type="PANTHER" id="PTHR35807:SF1">
    <property type="entry name" value="TRANSCRIPTIONAL REGULATOR REDD"/>
    <property type="match status" value="1"/>
</dbReference>
<proteinExistence type="inferred from homology"/>
<protein>
    <submittedName>
        <fullName evidence="7">SARP-like transcriptional regulator</fullName>
    </submittedName>
</protein>
<dbReference type="InterPro" id="IPR051677">
    <property type="entry name" value="AfsR-DnrI-RedD_regulator"/>
</dbReference>
<dbReference type="AlphaFoldDB" id="A0A1W5KQ32"/>
<accession>A0A1W5KQ32</accession>
<evidence type="ECO:0000256" key="5">
    <source>
        <dbReference type="PROSITE-ProRule" id="PRU01091"/>
    </source>
</evidence>
<keyword evidence="3 5" id="KW-0238">DNA-binding</keyword>
<dbReference type="InterPro" id="IPR005158">
    <property type="entry name" value="BTAD"/>
</dbReference>
<dbReference type="GO" id="GO:0006355">
    <property type="term" value="P:regulation of DNA-templated transcription"/>
    <property type="evidence" value="ECO:0007669"/>
    <property type="project" value="InterPro"/>
</dbReference>
<dbReference type="SMART" id="SM00862">
    <property type="entry name" value="Trans_reg_C"/>
    <property type="match status" value="1"/>
</dbReference>
<sequence length="262" mass="28777">MRFALLGNLEVHDGTATVEGPGANKVRTILATLLVRANTIVSVDTLIEELWGDVPPATALCALRVYVSQLRKFLAAHDDTPPACRLVTQPPGYRLDVDEGGLDVVDFEQLCAAGRKSWAEGSLELAAKYYQEALSLRRGPILGDLRMGPVLEGAGLRLEEMWLAALERRIDVDLHLGRHLDLVGELRELVTEHPLHEGLGARLMIALYRTGRTGDALRVYRTVRTSLVEELGIEPGHEVQLVQQAILAADNEALARADLWTL</sequence>
<evidence type="ECO:0000256" key="4">
    <source>
        <dbReference type="ARBA" id="ARBA00023163"/>
    </source>
</evidence>
<dbReference type="Gene3D" id="1.10.10.10">
    <property type="entry name" value="Winged helix-like DNA-binding domain superfamily/Winged helix DNA-binding domain"/>
    <property type="match status" value="1"/>
</dbReference>
<feature type="domain" description="OmpR/PhoB-type" evidence="6">
    <location>
        <begin position="1"/>
        <end position="97"/>
    </location>
</feature>
<keyword evidence="4" id="KW-0804">Transcription</keyword>
<dbReference type="GO" id="GO:0003677">
    <property type="term" value="F:DNA binding"/>
    <property type="evidence" value="ECO:0007669"/>
    <property type="project" value="UniProtKB-UniRule"/>
</dbReference>
<reference evidence="7" key="1">
    <citation type="submission" date="2015-11" db="EMBL/GenBank/DDBJ databases">
        <authorList>
            <person name="Zhang Y."/>
            <person name="Guo Z."/>
        </authorList>
    </citation>
    <scope>NUCLEOTIDE SEQUENCE</scope>
    <source>
        <strain evidence="7">ID145698</strain>
    </source>
</reference>
<dbReference type="InterPro" id="IPR001867">
    <property type="entry name" value="OmpR/PhoB-type_DNA-bd"/>
</dbReference>
<dbReference type="CDD" id="cd15831">
    <property type="entry name" value="BTAD"/>
    <property type="match status" value="1"/>
</dbReference>
<dbReference type="InterPro" id="IPR011990">
    <property type="entry name" value="TPR-like_helical_dom_sf"/>
</dbReference>